<dbReference type="PANTHER" id="PTHR40078:SF1">
    <property type="entry name" value="INTEGRAL MEMBRANE PROTEIN"/>
    <property type="match status" value="1"/>
</dbReference>
<comment type="caution">
    <text evidence="2">The sequence shown here is derived from an EMBL/GenBank/DDBJ whole genome shotgun (WGS) entry which is preliminary data.</text>
</comment>
<name>A0ABU0E832_9FIRM</name>
<dbReference type="EMBL" id="JAUSUR010000009">
    <property type="protein sequence ID" value="MDQ0363058.1"/>
    <property type="molecule type" value="Genomic_DNA"/>
</dbReference>
<evidence type="ECO:0000313" key="2">
    <source>
        <dbReference type="EMBL" id="MDQ0363058.1"/>
    </source>
</evidence>
<dbReference type="InterPro" id="IPR038750">
    <property type="entry name" value="YczE/YyaS-like"/>
</dbReference>
<protein>
    <submittedName>
        <fullName evidence="2">Membrane protein YczE</fullName>
    </submittedName>
</protein>
<dbReference type="RefSeq" id="WP_307411565.1">
    <property type="nucleotide sequence ID" value="NZ_JAUSUR010000009.1"/>
</dbReference>
<gene>
    <name evidence="2" type="ORF">J2S15_003819</name>
</gene>
<feature type="transmembrane region" description="Helical" evidence="1">
    <location>
        <begin position="108"/>
        <end position="135"/>
    </location>
</feature>
<evidence type="ECO:0000313" key="3">
    <source>
        <dbReference type="Proteomes" id="UP001230220"/>
    </source>
</evidence>
<reference evidence="2 3" key="1">
    <citation type="submission" date="2023-07" db="EMBL/GenBank/DDBJ databases">
        <title>Genomic Encyclopedia of Type Strains, Phase IV (KMG-IV): sequencing the most valuable type-strain genomes for metagenomic binning, comparative biology and taxonomic classification.</title>
        <authorList>
            <person name="Goeker M."/>
        </authorList>
    </citation>
    <scope>NUCLEOTIDE SEQUENCE [LARGE SCALE GENOMIC DNA]</scope>
    <source>
        <strain evidence="2 3">DSM 16784</strain>
    </source>
</reference>
<organism evidence="2 3">
    <name type="scientific">Breznakia pachnodae</name>
    <dbReference type="NCBI Taxonomy" id="265178"/>
    <lineage>
        <taxon>Bacteria</taxon>
        <taxon>Bacillati</taxon>
        <taxon>Bacillota</taxon>
        <taxon>Erysipelotrichia</taxon>
        <taxon>Erysipelotrichales</taxon>
        <taxon>Erysipelotrichaceae</taxon>
        <taxon>Breznakia</taxon>
    </lineage>
</organism>
<keyword evidence="3" id="KW-1185">Reference proteome</keyword>
<proteinExistence type="predicted"/>
<sequence length="213" mass="22676">MYKKSLLLFVGVVVCAMGTSFVIKGAIGASAWDALSQSISGVTSLKIGTVSMIINISCVVAQLIIVRPKSLITYILQIAIAVIFGSVLNFFLYQVLGQIEVTNLVVRTIAVVMGTIIAAFAVSFVMSLDFVGFPLESLCKVLSKNSKLGFGRIRQLADVISMAIVLIITFALGNELTLGVGTIIGVVLFGPLIDLFTSSIHPKIHKALSIQIN</sequence>
<dbReference type="Pfam" id="PF19700">
    <property type="entry name" value="DUF6198"/>
    <property type="match status" value="1"/>
</dbReference>
<evidence type="ECO:0000256" key="1">
    <source>
        <dbReference type="SAM" id="Phobius"/>
    </source>
</evidence>
<keyword evidence="1" id="KW-0472">Membrane</keyword>
<feature type="transmembrane region" description="Helical" evidence="1">
    <location>
        <begin position="72"/>
        <end position="96"/>
    </location>
</feature>
<keyword evidence="1" id="KW-0812">Transmembrane</keyword>
<feature type="transmembrane region" description="Helical" evidence="1">
    <location>
        <begin position="156"/>
        <end position="172"/>
    </location>
</feature>
<accession>A0ABU0E832</accession>
<feature type="transmembrane region" description="Helical" evidence="1">
    <location>
        <begin position="44"/>
        <end position="65"/>
    </location>
</feature>
<feature type="transmembrane region" description="Helical" evidence="1">
    <location>
        <begin position="178"/>
        <end position="196"/>
    </location>
</feature>
<dbReference type="PANTHER" id="PTHR40078">
    <property type="entry name" value="INTEGRAL MEMBRANE PROTEIN-RELATED"/>
    <property type="match status" value="1"/>
</dbReference>
<dbReference type="Proteomes" id="UP001230220">
    <property type="component" value="Unassembled WGS sequence"/>
</dbReference>
<keyword evidence="1" id="KW-1133">Transmembrane helix</keyword>